<dbReference type="PANTHER" id="PTHR36117">
    <property type="entry name" value="4-HYDROXYPHENYLACETATE 3-MONOOXYGENASE-RELATED"/>
    <property type="match status" value="1"/>
</dbReference>
<evidence type="ECO:0000313" key="7">
    <source>
        <dbReference type="Proteomes" id="UP000014660"/>
    </source>
</evidence>
<dbReference type="GO" id="GO:0016627">
    <property type="term" value="F:oxidoreductase activity, acting on the CH-CH group of donors"/>
    <property type="evidence" value="ECO:0007669"/>
    <property type="project" value="InterPro"/>
</dbReference>
<dbReference type="KEGG" id="fac:FACI_IFERC01G0375"/>
<dbReference type="SUPFAM" id="SSF47203">
    <property type="entry name" value="Acyl-CoA dehydrogenase C-terminal domain-like"/>
    <property type="match status" value="1"/>
</dbReference>
<dbReference type="Gene3D" id="1.10.3140.10">
    <property type="entry name" value="4-hydroxybutyryl-coa dehydratase, domain 1"/>
    <property type="match status" value="1"/>
</dbReference>
<dbReference type="InterPro" id="IPR004925">
    <property type="entry name" value="HpaB/PvcC/4-BUDH"/>
</dbReference>
<evidence type="ECO:0000313" key="6">
    <source>
        <dbReference type="EMBL" id="AGO60355.1"/>
    </source>
</evidence>
<accession>S0AQN4</accession>
<feature type="domain" description="HpaB/PvcC/4-BUDH C-terminal" evidence="4">
    <location>
        <begin position="280"/>
        <end position="474"/>
    </location>
</feature>
<dbReference type="Proteomes" id="UP000014660">
    <property type="component" value="Chromosome"/>
</dbReference>
<dbReference type="InterPro" id="IPR009100">
    <property type="entry name" value="AcylCoA_DH/oxidase_NM_dom_sf"/>
</dbReference>
<dbReference type="InterPro" id="IPR046373">
    <property type="entry name" value="Acyl-CoA_Oxase/DH_mid-dom_sf"/>
</dbReference>
<keyword evidence="2" id="KW-0274">FAD</keyword>
<feature type="domain" description="HpaB/PvcC/4-BUDH N-terminal" evidence="5">
    <location>
        <begin position="6"/>
        <end position="272"/>
    </location>
</feature>
<dbReference type="InterPro" id="IPR024674">
    <property type="entry name" value="HpaB/PvcC/4-BUDH_N"/>
</dbReference>
<protein>
    <recommendedName>
        <fullName evidence="8">4-hydroxybutyryl-CoA dehydratase</fullName>
    </recommendedName>
</protein>
<dbReference type="InterPro" id="IPR036250">
    <property type="entry name" value="AcylCo_DH-like_C"/>
</dbReference>
<dbReference type="Gene3D" id="1.20.140.10">
    <property type="entry name" value="Butyryl-CoA Dehydrogenase, subunit A, domain 3"/>
    <property type="match status" value="1"/>
</dbReference>
<dbReference type="PANTHER" id="PTHR36117:SF3">
    <property type="entry name" value="4-HYDROXYPHENYLACETATE 3-MONOOXYGENASE-RELATED"/>
    <property type="match status" value="1"/>
</dbReference>
<dbReference type="InterPro" id="IPR024719">
    <property type="entry name" value="HpaB/PvcC/4-BUDH_C"/>
</dbReference>
<evidence type="ECO:0000259" key="4">
    <source>
        <dbReference type="Pfam" id="PF03241"/>
    </source>
</evidence>
<keyword evidence="7" id="KW-1185">Reference proteome</keyword>
<dbReference type="EMBL" id="CP004145">
    <property type="protein sequence ID" value="AGO60355.1"/>
    <property type="molecule type" value="Genomic_DNA"/>
</dbReference>
<proteinExistence type="predicted"/>
<sequence>MLMNVESYKNSLNDGRVVYYRGKRVENVAAHPALGVPVSHASGIYRLQQDSKYENMMCFTDKESGKASIFYKIPQNTEDLVARHKLIYETTRLGRGQFNIVKAIGSDALFALMYVSRRIDSKYKTDYYNRVMAFYRYVVEKDLSLSLAQTDMKGNRSLRPSEQEDPDMYVHIVKRDKNGIYVSGAKAHTTQSIASNEIIVIPTRNMTEADKDYAVAFAIPANTKGITMIARPLKETETTMNDSLSVIGRENIEVETITIFDNVFIPMERVFLNGEYDFAGLLAMMFPTFHRFTAISYRAAMADFLIGTGKLLASYNGVDDKSNIRRNLAVLISYKETLKATAIASSYSCTYDKQASLAIPDIIFTNVGKLFANENYTDVVKNIVDIAGGLVATMPSYEDFENSNEKTYLMKYLAGRKKEETMERVRLFQTLREFISSLGSLYLAGMIHAEGSIEASTMELCRSYDYSSSIDLAKFASGINDKLEK</sequence>
<dbReference type="RefSeq" id="WP_009886398.1">
    <property type="nucleotide sequence ID" value="NC_021592.1"/>
</dbReference>
<evidence type="ECO:0000259" key="5">
    <source>
        <dbReference type="Pfam" id="PF11794"/>
    </source>
</evidence>
<keyword evidence="3" id="KW-0560">Oxidoreductase</keyword>
<reference evidence="6 7" key="1">
    <citation type="journal article" date="2007" name="Proc. Natl. Acad. Sci. U.S.A.">
        <title>Genome dynamics in a natural archaeal population.</title>
        <authorList>
            <person name="Allen E.E."/>
            <person name="Tyson G.W."/>
            <person name="Whitaker R.J."/>
            <person name="Detter J.C."/>
            <person name="Richardson P.M."/>
            <person name="Banfield J.F."/>
        </authorList>
    </citation>
    <scope>NUCLEOTIDE SEQUENCE [LARGE SCALE GENOMIC DNA]</scope>
    <source>
        <strain evidence="7">fer1</strain>
    </source>
</reference>
<dbReference type="GeneID" id="16024522"/>
<dbReference type="Gene3D" id="2.40.110.10">
    <property type="entry name" value="Butyryl-CoA Dehydrogenase, subunit A, domain 2"/>
    <property type="match status" value="1"/>
</dbReference>
<name>S0AQN4_FERAC</name>
<dbReference type="AlphaFoldDB" id="S0AQN4"/>
<keyword evidence="1" id="KW-0285">Flavoprotein</keyword>
<evidence type="ECO:0000256" key="3">
    <source>
        <dbReference type="ARBA" id="ARBA00023002"/>
    </source>
</evidence>
<evidence type="ECO:0000256" key="1">
    <source>
        <dbReference type="ARBA" id="ARBA00022630"/>
    </source>
</evidence>
<evidence type="ECO:0000256" key="2">
    <source>
        <dbReference type="ARBA" id="ARBA00022827"/>
    </source>
</evidence>
<dbReference type="PIRSF" id="PIRSF000331">
    <property type="entry name" value="HpaA_HpaB"/>
    <property type="match status" value="1"/>
</dbReference>
<organism evidence="6 7">
    <name type="scientific">Ferroplasma acidarmanus Fer1</name>
    <dbReference type="NCBI Taxonomy" id="333146"/>
    <lineage>
        <taxon>Archaea</taxon>
        <taxon>Methanobacteriati</taxon>
        <taxon>Thermoplasmatota</taxon>
        <taxon>Thermoplasmata</taxon>
        <taxon>Thermoplasmatales</taxon>
        <taxon>Ferroplasmaceae</taxon>
        <taxon>Ferroplasma</taxon>
    </lineage>
</organism>
<dbReference type="HOGENOM" id="CLU_023920_1_0_2"/>
<evidence type="ECO:0008006" key="8">
    <source>
        <dbReference type="Google" id="ProtNLM"/>
    </source>
</evidence>
<gene>
    <name evidence="6" type="ORF">FACI_IFERC00001G0375</name>
</gene>
<dbReference type="Pfam" id="PF11794">
    <property type="entry name" value="HpaB_N"/>
    <property type="match status" value="1"/>
</dbReference>
<dbReference type="Pfam" id="PF03241">
    <property type="entry name" value="HpaB"/>
    <property type="match status" value="1"/>
</dbReference>
<dbReference type="SUPFAM" id="SSF56645">
    <property type="entry name" value="Acyl-CoA dehydrogenase NM domain-like"/>
    <property type="match status" value="1"/>
</dbReference>